<evidence type="ECO:0000259" key="3">
    <source>
        <dbReference type="Pfam" id="PF13649"/>
    </source>
</evidence>
<organism evidence="4 5">
    <name type="scientific">Cryobacterium melibiosiphilum</name>
    <dbReference type="NCBI Taxonomy" id="995039"/>
    <lineage>
        <taxon>Bacteria</taxon>
        <taxon>Bacillati</taxon>
        <taxon>Actinomycetota</taxon>
        <taxon>Actinomycetes</taxon>
        <taxon>Micrococcales</taxon>
        <taxon>Microbacteriaceae</taxon>
        <taxon>Cryobacterium</taxon>
    </lineage>
</organism>
<dbReference type="GO" id="GO:0032259">
    <property type="term" value="P:methylation"/>
    <property type="evidence" value="ECO:0007669"/>
    <property type="project" value="UniProtKB-KW"/>
</dbReference>
<proteinExistence type="predicted"/>
<dbReference type="EMBL" id="QZVS01000065">
    <property type="protein sequence ID" value="RJT90010.1"/>
    <property type="molecule type" value="Genomic_DNA"/>
</dbReference>
<dbReference type="InterPro" id="IPR041698">
    <property type="entry name" value="Methyltransf_25"/>
</dbReference>
<dbReference type="Gene3D" id="3.40.50.150">
    <property type="entry name" value="Vaccinia Virus protein VP39"/>
    <property type="match status" value="1"/>
</dbReference>
<dbReference type="PANTHER" id="PTHR43861">
    <property type="entry name" value="TRANS-ACONITATE 2-METHYLTRANSFERASE-RELATED"/>
    <property type="match status" value="1"/>
</dbReference>
<dbReference type="OrthoDB" id="9805171at2"/>
<dbReference type="AlphaFoldDB" id="A0A3A5MIL0"/>
<feature type="domain" description="Methyltransferase" evidence="3">
    <location>
        <begin position="46"/>
        <end position="136"/>
    </location>
</feature>
<dbReference type="SUPFAM" id="SSF53335">
    <property type="entry name" value="S-adenosyl-L-methionine-dependent methyltransferases"/>
    <property type="match status" value="1"/>
</dbReference>
<evidence type="ECO:0000313" key="5">
    <source>
        <dbReference type="Proteomes" id="UP000272015"/>
    </source>
</evidence>
<gene>
    <name evidence="4" type="ORF">D6T64_04900</name>
</gene>
<dbReference type="PANTHER" id="PTHR43861:SF1">
    <property type="entry name" value="TRANS-ACONITATE 2-METHYLTRANSFERASE"/>
    <property type="match status" value="1"/>
</dbReference>
<name>A0A3A5MIL0_9MICO</name>
<keyword evidence="5" id="KW-1185">Reference proteome</keyword>
<evidence type="ECO:0000313" key="4">
    <source>
        <dbReference type="EMBL" id="RJT90010.1"/>
    </source>
</evidence>
<accession>A0A3A5MIL0</accession>
<comment type="caution">
    <text evidence="4">The sequence shown here is derived from an EMBL/GenBank/DDBJ whole genome shotgun (WGS) entry which is preliminary data.</text>
</comment>
<keyword evidence="2 4" id="KW-0808">Transferase</keyword>
<dbReference type="Pfam" id="PF13649">
    <property type="entry name" value="Methyltransf_25"/>
    <property type="match status" value="1"/>
</dbReference>
<sequence>MTANRVREAYAERAEEYTRLLGSIADTHELDQQLVGHWAREIQGAVIDAGCGPGHWTDFLNKLGVDAEGIDHVPAFIRNARMRFPNVPFRAASLVDLGVNDGSATAILSWYSVIHLAPTELQSVLVEFARCIAPGGSLLLGFFEGDTVEPFAHAVTTAYFWPIGKMSAKLEIAGFQVDSVHTRTDPGKRPHAAIIAHRTDV</sequence>
<dbReference type="RefSeq" id="WP_119972537.1">
    <property type="nucleotide sequence ID" value="NZ_JBHSQA010000051.1"/>
</dbReference>
<keyword evidence="1 4" id="KW-0489">Methyltransferase</keyword>
<dbReference type="InterPro" id="IPR029063">
    <property type="entry name" value="SAM-dependent_MTases_sf"/>
</dbReference>
<protein>
    <submittedName>
        <fullName evidence="4">Class I SAM-dependent methyltransferase</fullName>
    </submittedName>
</protein>
<evidence type="ECO:0000256" key="2">
    <source>
        <dbReference type="ARBA" id="ARBA00022679"/>
    </source>
</evidence>
<dbReference type="GO" id="GO:0008168">
    <property type="term" value="F:methyltransferase activity"/>
    <property type="evidence" value="ECO:0007669"/>
    <property type="project" value="UniProtKB-KW"/>
</dbReference>
<dbReference type="CDD" id="cd02440">
    <property type="entry name" value="AdoMet_MTases"/>
    <property type="match status" value="1"/>
</dbReference>
<dbReference type="Proteomes" id="UP000272015">
    <property type="component" value="Unassembled WGS sequence"/>
</dbReference>
<evidence type="ECO:0000256" key="1">
    <source>
        <dbReference type="ARBA" id="ARBA00022603"/>
    </source>
</evidence>
<reference evidence="4 5" key="1">
    <citation type="submission" date="2018-09" db="EMBL/GenBank/DDBJ databases">
        <title>Novel species of Cryobacterium.</title>
        <authorList>
            <person name="Liu Q."/>
            <person name="Xin Y.-H."/>
        </authorList>
    </citation>
    <scope>NUCLEOTIDE SEQUENCE [LARGE SCALE GENOMIC DNA]</scope>
    <source>
        <strain evidence="4 5">Hh39</strain>
    </source>
</reference>